<dbReference type="InterPro" id="IPR050855">
    <property type="entry name" value="NDM-1-like"/>
</dbReference>
<gene>
    <name evidence="2" type="ORF">EDD68_104174</name>
</gene>
<dbReference type="Gene3D" id="3.60.15.10">
    <property type="entry name" value="Ribonuclease Z/Hydroxyacylglutathione hydrolase-like"/>
    <property type="match status" value="1"/>
</dbReference>
<feature type="domain" description="Metallo-beta-lactamase" evidence="1">
    <location>
        <begin position="25"/>
        <end position="230"/>
    </location>
</feature>
<dbReference type="AlphaFoldDB" id="A0A4R3ND69"/>
<dbReference type="OrthoDB" id="9761531at2"/>
<name>A0A4R3ND69_9BACI</name>
<dbReference type="InterPro" id="IPR001279">
    <property type="entry name" value="Metallo-B-lactamas"/>
</dbReference>
<keyword evidence="2" id="KW-0378">Hydrolase</keyword>
<dbReference type="SUPFAM" id="SSF56281">
    <property type="entry name" value="Metallo-hydrolase/oxidoreductase"/>
    <property type="match status" value="1"/>
</dbReference>
<dbReference type="GO" id="GO:0016787">
    <property type="term" value="F:hydrolase activity"/>
    <property type="evidence" value="ECO:0007669"/>
    <property type="project" value="UniProtKB-KW"/>
</dbReference>
<evidence type="ECO:0000313" key="3">
    <source>
        <dbReference type="Proteomes" id="UP000294650"/>
    </source>
</evidence>
<comment type="caution">
    <text evidence="2">The sequence shown here is derived from an EMBL/GenBank/DDBJ whole genome shotgun (WGS) entry which is preliminary data.</text>
</comment>
<sequence length="319" mass="36172">MGAKLKRLDERITLIDGFDLGLANRTGSYVINEEELTIVETGPSMSVPHILEGLKELNLHPQDVKYIIVTHIHLDHAGGAGLLLNDCPNARVVVHPRGAKHLVDPARLIQGAKLVYGEDFDRLFEPVVPIPENRIIIKNDKETLTVGKNCTLTFYDTPGHSYHHFSIYDPVSNGIFTGDTIGVSYDESLKDVGIQLYLPSTSPNQFNPDDMLRSLERIQRLHVSKIYFGHFAESEHVDEVYKQIKQWLPQFVKVGKEAMDTQPGSVQKEVTKNLYQLIKNELRNHGVPDDHPVYEFIKLDTSVCAMGLFDYFQKQQKNR</sequence>
<dbReference type="Pfam" id="PF00753">
    <property type="entry name" value="Lactamase_B"/>
    <property type="match status" value="1"/>
</dbReference>
<protein>
    <submittedName>
        <fullName evidence="2">Glyoxylase-like metal-dependent hydrolase (Beta-lactamase superfamily II)</fullName>
    </submittedName>
</protein>
<dbReference type="InterPro" id="IPR037482">
    <property type="entry name" value="ST1585_MBL-fold"/>
</dbReference>
<dbReference type="CDD" id="cd07726">
    <property type="entry name" value="ST1585-like_MBL-fold"/>
    <property type="match status" value="1"/>
</dbReference>
<reference evidence="2 3" key="1">
    <citation type="submission" date="2019-03" db="EMBL/GenBank/DDBJ databases">
        <title>Genomic Encyclopedia of Type Strains, Phase IV (KMG-IV): sequencing the most valuable type-strain genomes for metagenomic binning, comparative biology and taxonomic classification.</title>
        <authorList>
            <person name="Goeker M."/>
        </authorList>
    </citation>
    <scope>NUCLEOTIDE SEQUENCE [LARGE SCALE GENOMIC DNA]</scope>
    <source>
        <strain evidence="2 3">DSM 25894</strain>
    </source>
</reference>
<dbReference type="PANTHER" id="PTHR42951">
    <property type="entry name" value="METALLO-BETA-LACTAMASE DOMAIN-CONTAINING"/>
    <property type="match status" value="1"/>
</dbReference>
<dbReference type="InterPro" id="IPR036866">
    <property type="entry name" value="RibonucZ/Hydroxyglut_hydro"/>
</dbReference>
<keyword evidence="3" id="KW-1185">Reference proteome</keyword>
<dbReference type="EMBL" id="SMAN01000004">
    <property type="protein sequence ID" value="TCT25099.1"/>
    <property type="molecule type" value="Genomic_DNA"/>
</dbReference>
<proteinExistence type="predicted"/>
<dbReference type="SMART" id="SM00849">
    <property type="entry name" value="Lactamase_B"/>
    <property type="match status" value="1"/>
</dbReference>
<dbReference type="PANTHER" id="PTHR42951:SF22">
    <property type="entry name" value="METALLO BETA-LACTAMASE SUPERFAMILY LIPOPROTEIN"/>
    <property type="match status" value="1"/>
</dbReference>
<dbReference type="Proteomes" id="UP000294650">
    <property type="component" value="Unassembled WGS sequence"/>
</dbReference>
<evidence type="ECO:0000259" key="1">
    <source>
        <dbReference type="SMART" id="SM00849"/>
    </source>
</evidence>
<organism evidence="2 3">
    <name type="scientific">Melghiribacillus thermohalophilus</name>
    <dbReference type="NCBI Taxonomy" id="1324956"/>
    <lineage>
        <taxon>Bacteria</taxon>
        <taxon>Bacillati</taxon>
        <taxon>Bacillota</taxon>
        <taxon>Bacilli</taxon>
        <taxon>Bacillales</taxon>
        <taxon>Bacillaceae</taxon>
        <taxon>Melghiribacillus</taxon>
    </lineage>
</organism>
<dbReference type="RefSeq" id="WP_132371258.1">
    <property type="nucleotide sequence ID" value="NZ_SMAN01000004.1"/>
</dbReference>
<evidence type="ECO:0000313" key="2">
    <source>
        <dbReference type="EMBL" id="TCT25099.1"/>
    </source>
</evidence>
<accession>A0A4R3ND69</accession>